<sequence length="161" mass="19101">MQRLFKLLDAATWKEIKTRGRSWFHVRPLLEYSQLQKYKLVSKALDINAKAYWEKRAAELSQGIHFDDSKVDESDDEFDLDNWEPHLSWDYYEKDDYNNSIHVRTPGEGPQALPKFLLTEPRSALQYRLRRLETKFGRLGIHPNRIEDASQDHANPYQHIS</sequence>
<dbReference type="EMBL" id="MU007137">
    <property type="protein sequence ID" value="KAF2417651.1"/>
    <property type="molecule type" value="Genomic_DNA"/>
</dbReference>
<gene>
    <name evidence="1" type="ORF">EJ08DRAFT_666444</name>
</gene>
<dbReference type="Proteomes" id="UP000800235">
    <property type="component" value="Unassembled WGS sequence"/>
</dbReference>
<proteinExistence type="predicted"/>
<reference evidence="1" key="1">
    <citation type="journal article" date="2020" name="Stud. Mycol.">
        <title>101 Dothideomycetes genomes: a test case for predicting lifestyles and emergence of pathogens.</title>
        <authorList>
            <person name="Haridas S."/>
            <person name="Albert R."/>
            <person name="Binder M."/>
            <person name="Bloem J."/>
            <person name="Labutti K."/>
            <person name="Salamov A."/>
            <person name="Andreopoulos B."/>
            <person name="Baker S."/>
            <person name="Barry K."/>
            <person name="Bills G."/>
            <person name="Bluhm B."/>
            <person name="Cannon C."/>
            <person name="Castanera R."/>
            <person name="Culley D."/>
            <person name="Daum C."/>
            <person name="Ezra D."/>
            <person name="Gonzalez J."/>
            <person name="Henrissat B."/>
            <person name="Kuo A."/>
            <person name="Liang C."/>
            <person name="Lipzen A."/>
            <person name="Lutzoni F."/>
            <person name="Magnuson J."/>
            <person name="Mondo S."/>
            <person name="Nolan M."/>
            <person name="Ohm R."/>
            <person name="Pangilinan J."/>
            <person name="Park H.-J."/>
            <person name="Ramirez L."/>
            <person name="Alfaro M."/>
            <person name="Sun H."/>
            <person name="Tritt A."/>
            <person name="Yoshinaga Y."/>
            <person name="Zwiers L.-H."/>
            <person name="Turgeon B."/>
            <person name="Goodwin S."/>
            <person name="Spatafora J."/>
            <person name="Crous P."/>
            <person name="Grigoriev I."/>
        </authorList>
    </citation>
    <scope>NUCLEOTIDE SEQUENCE</scope>
    <source>
        <strain evidence="1">CBS 130266</strain>
    </source>
</reference>
<dbReference type="AlphaFoldDB" id="A0A9P4NEU7"/>
<keyword evidence="2" id="KW-1185">Reference proteome</keyword>
<accession>A0A9P4NEU7</accession>
<organism evidence="1 2">
    <name type="scientific">Tothia fuscella</name>
    <dbReference type="NCBI Taxonomy" id="1048955"/>
    <lineage>
        <taxon>Eukaryota</taxon>
        <taxon>Fungi</taxon>
        <taxon>Dikarya</taxon>
        <taxon>Ascomycota</taxon>
        <taxon>Pezizomycotina</taxon>
        <taxon>Dothideomycetes</taxon>
        <taxon>Pleosporomycetidae</taxon>
        <taxon>Venturiales</taxon>
        <taxon>Cylindrosympodiaceae</taxon>
        <taxon>Tothia</taxon>
    </lineage>
</organism>
<comment type="caution">
    <text evidence="1">The sequence shown here is derived from an EMBL/GenBank/DDBJ whole genome shotgun (WGS) entry which is preliminary data.</text>
</comment>
<name>A0A9P4NEU7_9PEZI</name>
<evidence type="ECO:0000313" key="2">
    <source>
        <dbReference type="Proteomes" id="UP000800235"/>
    </source>
</evidence>
<evidence type="ECO:0000313" key="1">
    <source>
        <dbReference type="EMBL" id="KAF2417651.1"/>
    </source>
</evidence>
<protein>
    <submittedName>
        <fullName evidence="1">Uncharacterized protein</fullName>
    </submittedName>
</protein>